<sequence>MLPTHPNFAHFLLTDGDLLAIDLNVGQVDVGDRFHPASDVVLGLHLEGHQLGVVPTGFSHGVGAGALEVEIAPVEGVVVGVTPTPAGGHQGWDTLGLAILKFARLLGPEKKCPWGMFCLLQKSSVLQLPMVTPAAWQVAA</sequence>
<protein>
    <submittedName>
        <fullName evidence="1">Uncharacterized protein</fullName>
    </submittedName>
</protein>
<dbReference type="GeneTree" id="ENSGT00960000190042"/>
<name>A0A8B9C690_9AVES</name>
<keyword evidence="2" id="KW-1185">Reference proteome</keyword>
<reference evidence="1" key="2">
    <citation type="submission" date="2025-09" db="UniProtKB">
        <authorList>
            <consortium name="Ensembl"/>
        </authorList>
    </citation>
    <scope>IDENTIFICATION</scope>
</reference>
<organism evidence="1 2">
    <name type="scientific">Anser brachyrhynchus</name>
    <name type="common">Pink-footed goose</name>
    <dbReference type="NCBI Taxonomy" id="132585"/>
    <lineage>
        <taxon>Eukaryota</taxon>
        <taxon>Metazoa</taxon>
        <taxon>Chordata</taxon>
        <taxon>Craniata</taxon>
        <taxon>Vertebrata</taxon>
        <taxon>Euteleostomi</taxon>
        <taxon>Archelosauria</taxon>
        <taxon>Archosauria</taxon>
        <taxon>Dinosauria</taxon>
        <taxon>Saurischia</taxon>
        <taxon>Theropoda</taxon>
        <taxon>Coelurosauria</taxon>
        <taxon>Aves</taxon>
        <taxon>Neognathae</taxon>
        <taxon>Galloanserae</taxon>
        <taxon>Anseriformes</taxon>
        <taxon>Anatidae</taxon>
        <taxon>Anserinae</taxon>
        <taxon>Anser</taxon>
    </lineage>
</organism>
<evidence type="ECO:0000313" key="1">
    <source>
        <dbReference type="Ensembl" id="ENSABRP00000014065.1"/>
    </source>
</evidence>
<reference evidence="1" key="1">
    <citation type="submission" date="2025-08" db="UniProtKB">
        <authorList>
            <consortium name="Ensembl"/>
        </authorList>
    </citation>
    <scope>IDENTIFICATION</scope>
</reference>
<dbReference type="AlphaFoldDB" id="A0A8B9C690"/>
<accession>A0A8B9C690</accession>
<evidence type="ECO:0000313" key="2">
    <source>
        <dbReference type="Proteomes" id="UP000694426"/>
    </source>
</evidence>
<proteinExistence type="predicted"/>
<dbReference type="Proteomes" id="UP000694426">
    <property type="component" value="Unplaced"/>
</dbReference>
<dbReference type="Ensembl" id="ENSABRT00000020068.1">
    <property type="protein sequence ID" value="ENSABRP00000014065.1"/>
    <property type="gene ID" value="ENSABRG00000012461.1"/>
</dbReference>